<evidence type="ECO:0000313" key="3">
    <source>
        <dbReference type="Proteomes" id="UP000224567"/>
    </source>
</evidence>
<name>A0A2G2XRW9_CAPBA</name>
<protein>
    <submittedName>
        <fullName evidence="2">Uncharacterized protein</fullName>
    </submittedName>
</protein>
<proteinExistence type="predicted"/>
<comment type="caution">
    <text evidence="2">The sequence shown here is derived from an EMBL/GenBank/DDBJ whole genome shotgun (WGS) entry which is preliminary data.</text>
</comment>
<evidence type="ECO:0000256" key="1">
    <source>
        <dbReference type="SAM" id="Phobius"/>
    </source>
</evidence>
<sequence>MNSQAVASGYTGAGGYGGGSGDYSGGLGNPGYRMPQSSAGMASSGGYPDGGNYGLQLAYPSQVLHWALQCVSMIFIPLLVSRSWRKCYNKMVDGLVLRVISNVDVKKRRANTSISEIYRKKKAGKYHRQVQRSRR</sequence>
<dbReference type="Proteomes" id="UP000224567">
    <property type="component" value="Unassembled WGS sequence"/>
</dbReference>
<dbReference type="EMBL" id="MLFT02000001">
    <property type="protein sequence ID" value="PHT60101.1"/>
    <property type="molecule type" value="Genomic_DNA"/>
</dbReference>
<reference evidence="2 3" key="1">
    <citation type="journal article" date="2017" name="Genome Biol.">
        <title>New reference genome sequences of hot pepper reveal the massive evolution of plant disease-resistance genes by retroduplication.</title>
        <authorList>
            <person name="Kim S."/>
            <person name="Park J."/>
            <person name="Yeom S.I."/>
            <person name="Kim Y.M."/>
            <person name="Seo E."/>
            <person name="Kim K.T."/>
            <person name="Kim M.S."/>
            <person name="Lee J.M."/>
            <person name="Cheong K."/>
            <person name="Shin H.S."/>
            <person name="Kim S.B."/>
            <person name="Han K."/>
            <person name="Lee J."/>
            <person name="Park M."/>
            <person name="Lee H.A."/>
            <person name="Lee H.Y."/>
            <person name="Lee Y."/>
            <person name="Oh S."/>
            <person name="Lee J.H."/>
            <person name="Choi E."/>
            <person name="Choi E."/>
            <person name="Lee S.E."/>
            <person name="Jeon J."/>
            <person name="Kim H."/>
            <person name="Choi G."/>
            <person name="Song H."/>
            <person name="Lee J."/>
            <person name="Lee S.C."/>
            <person name="Kwon J.K."/>
            <person name="Lee H.Y."/>
            <person name="Koo N."/>
            <person name="Hong Y."/>
            <person name="Kim R.W."/>
            <person name="Kang W.H."/>
            <person name="Huh J.H."/>
            <person name="Kang B.C."/>
            <person name="Yang T.J."/>
            <person name="Lee Y.H."/>
            <person name="Bennetzen J.L."/>
            <person name="Choi D."/>
        </authorList>
    </citation>
    <scope>NUCLEOTIDE SEQUENCE [LARGE SCALE GENOMIC DNA]</scope>
    <source>
        <strain evidence="3">cv. PBC81</strain>
    </source>
</reference>
<dbReference type="STRING" id="33114.A0A2G2XRW9"/>
<evidence type="ECO:0000313" key="2">
    <source>
        <dbReference type="EMBL" id="PHT60101.1"/>
    </source>
</evidence>
<reference evidence="3" key="2">
    <citation type="journal article" date="2017" name="J. Anim. Genet.">
        <title>Multiple reference genome sequences of hot pepper reveal the massive evolution of plant disease resistance genes by retroduplication.</title>
        <authorList>
            <person name="Kim S."/>
            <person name="Park J."/>
            <person name="Yeom S.-I."/>
            <person name="Kim Y.-M."/>
            <person name="Seo E."/>
            <person name="Kim K.-T."/>
            <person name="Kim M.-S."/>
            <person name="Lee J.M."/>
            <person name="Cheong K."/>
            <person name="Shin H.-S."/>
            <person name="Kim S.-B."/>
            <person name="Han K."/>
            <person name="Lee J."/>
            <person name="Park M."/>
            <person name="Lee H.-A."/>
            <person name="Lee H.-Y."/>
            <person name="Lee Y."/>
            <person name="Oh S."/>
            <person name="Lee J.H."/>
            <person name="Choi E."/>
            <person name="Choi E."/>
            <person name="Lee S.E."/>
            <person name="Jeon J."/>
            <person name="Kim H."/>
            <person name="Choi G."/>
            <person name="Song H."/>
            <person name="Lee J."/>
            <person name="Lee S.-C."/>
            <person name="Kwon J.-K."/>
            <person name="Lee H.-Y."/>
            <person name="Koo N."/>
            <person name="Hong Y."/>
            <person name="Kim R.W."/>
            <person name="Kang W.-H."/>
            <person name="Huh J.H."/>
            <person name="Kang B.-C."/>
            <person name="Yang T.-J."/>
            <person name="Lee Y.-H."/>
            <person name="Bennetzen J.L."/>
            <person name="Choi D."/>
        </authorList>
    </citation>
    <scope>NUCLEOTIDE SEQUENCE [LARGE SCALE GENOMIC DNA]</scope>
    <source>
        <strain evidence="3">cv. PBC81</strain>
    </source>
</reference>
<dbReference type="OrthoDB" id="1875751at2759"/>
<feature type="transmembrane region" description="Helical" evidence="1">
    <location>
        <begin position="63"/>
        <end position="81"/>
    </location>
</feature>
<keyword evidence="1" id="KW-1133">Transmembrane helix</keyword>
<keyword evidence="3" id="KW-1185">Reference proteome</keyword>
<gene>
    <name evidence="2" type="ORF">CQW23_02464</name>
</gene>
<accession>A0A2G2XRW9</accession>
<keyword evidence="1" id="KW-0812">Transmembrane</keyword>
<dbReference type="AlphaFoldDB" id="A0A2G2XRW9"/>
<organism evidence="2 3">
    <name type="scientific">Capsicum baccatum</name>
    <name type="common">Peruvian pepper</name>
    <dbReference type="NCBI Taxonomy" id="33114"/>
    <lineage>
        <taxon>Eukaryota</taxon>
        <taxon>Viridiplantae</taxon>
        <taxon>Streptophyta</taxon>
        <taxon>Embryophyta</taxon>
        <taxon>Tracheophyta</taxon>
        <taxon>Spermatophyta</taxon>
        <taxon>Magnoliopsida</taxon>
        <taxon>eudicotyledons</taxon>
        <taxon>Gunneridae</taxon>
        <taxon>Pentapetalae</taxon>
        <taxon>asterids</taxon>
        <taxon>lamiids</taxon>
        <taxon>Solanales</taxon>
        <taxon>Solanaceae</taxon>
        <taxon>Solanoideae</taxon>
        <taxon>Capsiceae</taxon>
        <taxon>Capsicum</taxon>
    </lineage>
</organism>
<keyword evidence="1" id="KW-0472">Membrane</keyword>